<keyword evidence="2" id="KW-0597">Phosphoprotein</keyword>
<dbReference type="Gene3D" id="6.10.340.10">
    <property type="match status" value="1"/>
</dbReference>
<dbReference type="InterPro" id="IPR036890">
    <property type="entry name" value="HATPase_C_sf"/>
</dbReference>
<keyword evidence="6" id="KW-0472">Membrane</keyword>
<dbReference type="InterPro" id="IPR050482">
    <property type="entry name" value="Sensor_HK_TwoCompSys"/>
</dbReference>
<evidence type="ECO:0000313" key="8">
    <source>
        <dbReference type="EMBL" id="SEI07428.1"/>
    </source>
</evidence>
<keyword evidence="9" id="KW-1185">Reference proteome</keyword>
<dbReference type="STRING" id="65735.SAMN04488075_2634"/>
<dbReference type="RefSeq" id="WP_090848555.1">
    <property type="nucleotide sequence ID" value="NZ_FNXG01000005.1"/>
</dbReference>
<evidence type="ECO:0000256" key="5">
    <source>
        <dbReference type="ARBA" id="ARBA00023012"/>
    </source>
</evidence>
<dbReference type="PROSITE" id="PS50885">
    <property type="entry name" value="HAMP"/>
    <property type="match status" value="1"/>
</dbReference>
<dbReference type="InterPro" id="IPR032244">
    <property type="entry name" value="LapD_MoxY_N"/>
</dbReference>
<proteinExistence type="predicted"/>
<keyword evidence="4 8" id="KW-0418">Kinase</keyword>
<dbReference type="SUPFAM" id="SSF55874">
    <property type="entry name" value="ATPase domain of HSP90 chaperone/DNA topoisomerase II/histidine kinase"/>
    <property type="match status" value="1"/>
</dbReference>
<dbReference type="SMART" id="SM00304">
    <property type="entry name" value="HAMP"/>
    <property type="match status" value="1"/>
</dbReference>
<dbReference type="GO" id="GO:0000155">
    <property type="term" value="F:phosphorelay sensor kinase activity"/>
    <property type="evidence" value="ECO:0007669"/>
    <property type="project" value="InterPro"/>
</dbReference>
<keyword evidence="6" id="KW-1133">Transmembrane helix</keyword>
<dbReference type="Pfam" id="PF16448">
    <property type="entry name" value="LapD_MoxY_N"/>
    <property type="match status" value="1"/>
</dbReference>
<protein>
    <submittedName>
        <fullName evidence="8">Two-component system, NarL family, sensor histidine kinase UhpB</fullName>
    </submittedName>
</protein>
<evidence type="ECO:0000256" key="4">
    <source>
        <dbReference type="ARBA" id="ARBA00022777"/>
    </source>
</evidence>
<dbReference type="EMBL" id="FNXG01000005">
    <property type="protein sequence ID" value="SEI07428.1"/>
    <property type="molecule type" value="Genomic_DNA"/>
</dbReference>
<dbReference type="InterPro" id="IPR011712">
    <property type="entry name" value="Sig_transdc_His_kin_sub3_dim/P"/>
</dbReference>
<evidence type="ECO:0000256" key="6">
    <source>
        <dbReference type="SAM" id="Phobius"/>
    </source>
</evidence>
<evidence type="ECO:0000259" key="7">
    <source>
        <dbReference type="PROSITE" id="PS50885"/>
    </source>
</evidence>
<evidence type="ECO:0000313" key="9">
    <source>
        <dbReference type="Proteomes" id="UP000199125"/>
    </source>
</evidence>
<dbReference type="Gene3D" id="1.20.5.1930">
    <property type="match status" value="1"/>
</dbReference>
<evidence type="ECO:0000256" key="2">
    <source>
        <dbReference type="ARBA" id="ARBA00022553"/>
    </source>
</evidence>
<dbReference type="Pfam" id="PF07730">
    <property type="entry name" value="HisKA_3"/>
    <property type="match status" value="1"/>
</dbReference>
<evidence type="ECO:0000256" key="1">
    <source>
        <dbReference type="ARBA" id="ARBA00004370"/>
    </source>
</evidence>
<feature type="domain" description="HAMP" evidence="7">
    <location>
        <begin position="173"/>
        <end position="225"/>
    </location>
</feature>
<dbReference type="OrthoDB" id="9778496at2"/>
<dbReference type="Pfam" id="PF02518">
    <property type="entry name" value="HATPase_c"/>
    <property type="match status" value="1"/>
</dbReference>
<reference evidence="9" key="1">
    <citation type="submission" date="2016-10" db="EMBL/GenBank/DDBJ databases">
        <authorList>
            <person name="Varghese N."/>
            <person name="Submissions S."/>
        </authorList>
    </citation>
    <scope>NUCLEOTIDE SEQUENCE [LARGE SCALE GENOMIC DNA]</scope>
    <source>
        <strain evidence="9">DSM 11593</strain>
    </source>
</reference>
<dbReference type="Proteomes" id="UP000199125">
    <property type="component" value="Unassembled WGS sequence"/>
</dbReference>
<dbReference type="AlphaFoldDB" id="A0A1H6N782"/>
<keyword evidence="3" id="KW-0808">Transferase</keyword>
<organism evidence="8 9">
    <name type="scientific">Paracoccus alkenifer</name>
    <dbReference type="NCBI Taxonomy" id="65735"/>
    <lineage>
        <taxon>Bacteria</taxon>
        <taxon>Pseudomonadati</taxon>
        <taxon>Pseudomonadota</taxon>
        <taxon>Alphaproteobacteria</taxon>
        <taxon>Rhodobacterales</taxon>
        <taxon>Paracoccaceae</taxon>
        <taxon>Paracoccus</taxon>
    </lineage>
</organism>
<dbReference type="CDD" id="cd16917">
    <property type="entry name" value="HATPase_UhpB-NarQ-NarX-like"/>
    <property type="match status" value="1"/>
</dbReference>
<dbReference type="Gene3D" id="3.30.565.10">
    <property type="entry name" value="Histidine kinase-like ATPase, C-terminal domain"/>
    <property type="match status" value="1"/>
</dbReference>
<comment type="subcellular location">
    <subcellularLocation>
        <location evidence="1">Membrane</location>
    </subcellularLocation>
</comment>
<dbReference type="InterPro" id="IPR003660">
    <property type="entry name" value="HAMP_dom"/>
</dbReference>
<dbReference type="PANTHER" id="PTHR24421">
    <property type="entry name" value="NITRATE/NITRITE SENSOR PROTEIN NARX-RELATED"/>
    <property type="match status" value="1"/>
</dbReference>
<name>A0A1H6N782_9RHOB</name>
<evidence type="ECO:0000256" key="3">
    <source>
        <dbReference type="ARBA" id="ARBA00022679"/>
    </source>
</evidence>
<dbReference type="PANTHER" id="PTHR24421:SF58">
    <property type="entry name" value="SIGNAL TRANSDUCTION HISTIDINE-PROTEIN KINASE_PHOSPHATASE UHPB"/>
    <property type="match status" value="1"/>
</dbReference>
<gene>
    <name evidence="8" type="ORF">SAMN04488075_2634</name>
</gene>
<dbReference type="InterPro" id="IPR003594">
    <property type="entry name" value="HATPase_dom"/>
</dbReference>
<dbReference type="SMART" id="SM00387">
    <property type="entry name" value="HATPase_c"/>
    <property type="match status" value="1"/>
</dbReference>
<keyword evidence="5" id="KW-0902">Two-component regulatory system</keyword>
<dbReference type="GO" id="GO:0016020">
    <property type="term" value="C:membrane"/>
    <property type="evidence" value="ECO:0007669"/>
    <property type="project" value="UniProtKB-SubCell"/>
</dbReference>
<keyword evidence="6" id="KW-0812">Transmembrane</keyword>
<sequence>MSLTARIVVLVLAVQLALVAALGVFLAANAREAVAAEVAASMRSARELVLTTVAALIDTVPGEQLPATLAERLVEPRHARILIYDAASGRMASPRNAAPRPDPAPEWFTRMLAPRVQSTQLQVVENRTIRGLAMISGDPAAEIAKVWDDARTLFGLLALAGLAQLALIWAALRAGLRPLSRVSAVLDRLAGGDLGARAGRVRTPDLAPLAADVDRLAQALTDAQADRARLSRQVVGRGDQERAAIARDLHDEYGPCLFALRVEAGAIRDTAPDDTHGDTIRDHAENILTIADQIRQVNSALLSGLRPMALGQLPLAIVLSDLFDDLALRNDTIRWLLDLPQDLPEPDEATALTIYRILQEGTTNALRHAGATSISAAVAHDPQGWTVRLSDDGIGLRGAAEGNGLSGMRERVGLLGGSFDVQDGARGVTIRATLPDQTDP</sequence>
<feature type="transmembrane region" description="Helical" evidence="6">
    <location>
        <begin position="153"/>
        <end position="172"/>
    </location>
</feature>
<accession>A0A1H6N782</accession>
<dbReference type="GO" id="GO:0046983">
    <property type="term" value="F:protein dimerization activity"/>
    <property type="evidence" value="ECO:0007669"/>
    <property type="project" value="InterPro"/>
</dbReference>